<reference evidence="1" key="1">
    <citation type="submission" date="2022-01" db="EMBL/GenBank/DDBJ databases">
        <title>Colwellia maritima, isolated from seawater.</title>
        <authorList>
            <person name="Kristyanto S."/>
            <person name="Jung J."/>
            <person name="Jeon C.O."/>
        </authorList>
    </citation>
    <scope>NUCLEOTIDE SEQUENCE</scope>
    <source>
        <strain evidence="1">MSW7</strain>
    </source>
</reference>
<dbReference type="Proteomes" id="UP001139646">
    <property type="component" value="Unassembled WGS sequence"/>
</dbReference>
<comment type="caution">
    <text evidence="1">The sequence shown here is derived from an EMBL/GenBank/DDBJ whole genome shotgun (WGS) entry which is preliminary data.</text>
</comment>
<accession>A0ABS9X1S9</accession>
<evidence type="ECO:0000313" key="1">
    <source>
        <dbReference type="EMBL" id="MCI2284204.1"/>
    </source>
</evidence>
<organism evidence="1 2">
    <name type="scientific">Colwellia maritima</name>
    <dbReference type="NCBI Taxonomy" id="2912588"/>
    <lineage>
        <taxon>Bacteria</taxon>
        <taxon>Pseudomonadati</taxon>
        <taxon>Pseudomonadota</taxon>
        <taxon>Gammaproteobacteria</taxon>
        <taxon>Alteromonadales</taxon>
        <taxon>Colwelliaceae</taxon>
        <taxon>Colwellia</taxon>
    </lineage>
</organism>
<proteinExistence type="predicted"/>
<protein>
    <submittedName>
        <fullName evidence="1">Uncharacterized protein</fullName>
    </submittedName>
</protein>
<dbReference type="InterPro" id="IPR017850">
    <property type="entry name" value="Alkaline_phosphatase_core_sf"/>
</dbReference>
<keyword evidence="2" id="KW-1185">Reference proteome</keyword>
<dbReference type="EMBL" id="JAKKSL010000002">
    <property type="protein sequence ID" value="MCI2284204.1"/>
    <property type="molecule type" value="Genomic_DNA"/>
</dbReference>
<name>A0ABS9X1S9_9GAMM</name>
<evidence type="ECO:0000313" key="2">
    <source>
        <dbReference type="Proteomes" id="UP001139646"/>
    </source>
</evidence>
<dbReference type="RefSeq" id="WP_242286655.1">
    <property type="nucleotide sequence ID" value="NZ_JAKKSL010000002.1"/>
</dbReference>
<dbReference type="SUPFAM" id="SSF53649">
    <property type="entry name" value="Alkaline phosphatase-like"/>
    <property type="match status" value="1"/>
</dbReference>
<sequence>MGMGTHGYDPFKQNELLGIFIAVGPDISQSKEILTFENVHLFPFLSKLLNLQEVNSVDGTGEMLMPYIKEKVKP</sequence>
<gene>
    <name evidence="1" type="ORF">L3081_13460</name>
</gene>
<dbReference type="Gene3D" id="3.40.720.10">
    <property type="entry name" value="Alkaline Phosphatase, subunit A"/>
    <property type="match status" value="1"/>
</dbReference>